<evidence type="ECO:0000256" key="5">
    <source>
        <dbReference type="ARBA" id="ARBA00023004"/>
    </source>
</evidence>
<sequence>MGEASKDQPRLIDAKELSKHTDEDDCWMAINGKVYDVSKFSDHPGGKDILVDSSGRDATKDFNDISHSSTAAEMMKDYYIGEFSKGDNVDLKKKEGGFNVVMLIPIIIIILAIVASRFL</sequence>
<keyword evidence="11" id="KW-1185">Reference proteome</keyword>
<evidence type="ECO:0000256" key="1">
    <source>
        <dbReference type="ARBA" id="ARBA00004370"/>
    </source>
</evidence>
<accession>A0AAU9JBC7</accession>
<evidence type="ECO:0000313" key="10">
    <source>
        <dbReference type="EMBL" id="CAG9323261.1"/>
    </source>
</evidence>
<gene>
    <name evidence="10" type="ORF">BSTOLATCC_MIC33162</name>
</gene>
<dbReference type="Proteomes" id="UP001162131">
    <property type="component" value="Unassembled WGS sequence"/>
</dbReference>
<evidence type="ECO:0000256" key="2">
    <source>
        <dbReference type="ARBA" id="ARBA00022617"/>
    </source>
</evidence>
<feature type="transmembrane region" description="Helical" evidence="8">
    <location>
        <begin position="98"/>
        <end position="118"/>
    </location>
</feature>
<evidence type="ECO:0000256" key="7">
    <source>
        <dbReference type="ARBA" id="ARBA00038168"/>
    </source>
</evidence>
<dbReference type="GO" id="GO:0046872">
    <property type="term" value="F:metal ion binding"/>
    <property type="evidence" value="ECO:0007669"/>
    <property type="project" value="UniProtKB-KW"/>
</dbReference>
<evidence type="ECO:0000256" key="8">
    <source>
        <dbReference type="SAM" id="Phobius"/>
    </source>
</evidence>
<keyword evidence="8" id="KW-1133">Transmembrane helix</keyword>
<dbReference type="Pfam" id="PF00173">
    <property type="entry name" value="Cyt-b5"/>
    <property type="match status" value="1"/>
</dbReference>
<comment type="subcellular location">
    <subcellularLocation>
        <location evidence="1">Membrane</location>
    </subcellularLocation>
</comment>
<evidence type="ECO:0000259" key="9">
    <source>
        <dbReference type="PROSITE" id="PS50255"/>
    </source>
</evidence>
<keyword evidence="4" id="KW-0479">Metal-binding</keyword>
<dbReference type="PANTHER" id="PTHR19359:SF14">
    <property type="entry name" value="CYTOCHROME B5 A"/>
    <property type="match status" value="1"/>
</dbReference>
<keyword evidence="2" id="KW-0349">Heme</keyword>
<dbReference type="PRINTS" id="PR00363">
    <property type="entry name" value="CYTOCHROMEB5"/>
</dbReference>
<dbReference type="SUPFAM" id="SSF55856">
    <property type="entry name" value="Cytochrome b5-like heme/steroid binding domain"/>
    <property type="match status" value="1"/>
</dbReference>
<dbReference type="InterPro" id="IPR050668">
    <property type="entry name" value="Cytochrome_b5"/>
</dbReference>
<comment type="caution">
    <text evidence="10">The sequence shown here is derived from an EMBL/GenBank/DDBJ whole genome shotgun (WGS) entry which is preliminary data.</text>
</comment>
<protein>
    <recommendedName>
        <fullName evidence="9">Cytochrome b5 heme-binding domain-containing protein</fullName>
    </recommendedName>
</protein>
<dbReference type="PANTHER" id="PTHR19359">
    <property type="entry name" value="CYTOCHROME B5"/>
    <property type="match status" value="1"/>
</dbReference>
<proteinExistence type="inferred from homology"/>
<feature type="domain" description="Cytochrome b5 heme-binding" evidence="9">
    <location>
        <begin position="9"/>
        <end position="84"/>
    </location>
</feature>
<dbReference type="EMBL" id="CAJZBQ010000033">
    <property type="protein sequence ID" value="CAG9323261.1"/>
    <property type="molecule type" value="Genomic_DNA"/>
</dbReference>
<dbReference type="FunFam" id="3.10.120.10:FF:000002">
    <property type="entry name" value="Cytochrome b5 type B"/>
    <property type="match status" value="1"/>
</dbReference>
<dbReference type="InterPro" id="IPR036400">
    <property type="entry name" value="Cyt_B5-like_heme/steroid_sf"/>
</dbReference>
<name>A0AAU9JBC7_9CILI</name>
<dbReference type="Gene3D" id="3.10.120.10">
    <property type="entry name" value="Cytochrome b5-like heme/steroid binding domain"/>
    <property type="match status" value="1"/>
</dbReference>
<dbReference type="InterPro" id="IPR001199">
    <property type="entry name" value="Cyt_B5-like_heme/steroid-bd"/>
</dbReference>
<keyword evidence="5" id="KW-0408">Iron</keyword>
<reference evidence="10" key="1">
    <citation type="submission" date="2021-09" db="EMBL/GenBank/DDBJ databases">
        <authorList>
            <consortium name="AG Swart"/>
            <person name="Singh M."/>
            <person name="Singh A."/>
            <person name="Seah K."/>
            <person name="Emmerich C."/>
        </authorList>
    </citation>
    <scope>NUCLEOTIDE SEQUENCE</scope>
    <source>
        <strain evidence="10">ATCC30299</strain>
    </source>
</reference>
<comment type="similarity">
    <text evidence="7">Belongs to the cytochrome b5 family.</text>
</comment>
<evidence type="ECO:0000256" key="3">
    <source>
        <dbReference type="ARBA" id="ARBA00022692"/>
    </source>
</evidence>
<dbReference type="GO" id="GO:0016020">
    <property type="term" value="C:membrane"/>
    <property type="evidence" value="ECO:0007669"/>
    <property type="project" value="UniProtKB-SubCell"/>
</dbReference>
<keyword evidence="3 8" id="KW-0812">Transmembrane</keyword>
<keyword evidence="6 8" id="KW-0472">Membrane</keyword>
<dbReference type="SMART" id="SM01117">
    <property type="entry name" value="Cyt-b5"/>
    <property type="match status" value="1"/>
</dbReference>
<evidence type="ECO:0000256" key="6">
    <source>
        <dbReference type="ARBA" id="ARBA00023136"/>
    </source>
</evidence>
<dbReference type="AlphaFoldDB" id="A0AAU9JBC7"/>
<evidence type="ECO:0000313" key="11">
    <source>
        <dbReference type="Proteomes" id="UP001162131"/>
    </source>
</evidence>
<dbReference type="PROSITE" id="PS50255">
    <property type="entry name" value="CYTOCHROME_B5_2"/>
    <property type="match status" value="1"/>
</dbReference>
<dbReference type="GO" id="GO:0020037">
    <property type="term" value="F:heme binding"/>
    <property type="evidence" value="ECO:0007669"/>
    <property type="project" value="TreeGrafter"/>
</dbReference>
<evidence type="ECO:0000256" key="4">
    <source>
        <dbReference type="ARBA" id="ARBA00022723"/>
    </source>
</evidence>
<organism evidence="10 11">
    <name type="scientific">Blepharisma stoltei</name>
    <dbReference type="NCBI Taxonomy" id="1481888"/>
    <lineage>
        <taxon>Eukaryota</taxon>
        <taxon>Sar</taxon>
        <taxon>Alveolata</taxon>
        <taxon>Ciliophora</taxon>
        <taxon>Postciliodesmatophora</taxon>
        <taxon>Heterotrichea</taxon>
        <taxon>Heterotrichida</taxon>
        <taxon>Blepharismidae</taxon>
        <taxon>Blepharisma</taxon>
    </lineage>
</organism>